<comment type="caution">
    <text evidence="1">The sequence shown here is derived from an EMBL/GenBank/DDBJ whole genome shotgun (WGS) entry which is preliminary data.</text>
</comment>
<dbReference type="Gene3D" id="3.30.420.10">
    <property type="entry name" value="Ribonuclease H-like superfamily/Ribonuclease H"/>
    <property type="match status" value="1"/>
</dbReference>
<keyword evidence="2" id="KW-1185">Reference proteome</keyword>
<sequence>MTDRDRQKRQVMCQWISNKMERNARWVNRVWFSDEAHFHLNGAVNNHNNTFWGNSPPEEVTEKQLKGPKVTAFVAYNATHGLLGPYWFEEDGRTVTINGERYREVIREFYADLTDMLTDNQLQQAWFMQDGAPPHTARESIECLKELFNARLMSLGTAHEWAPHSPDLNPLDSWLWGAAKDTMYAGKPKTLVQLKQNVERYLHQVGPETLTKVAESFQARIKACLNRGGAHIENVNYKKFA</sequence>
<dbReference type="PANTHER" id="PTHR47326:SF1">
    <property type="entry name" value="HTH PSQ-TYPE DOMAIN-CONTAINING PROTEIN"/>
    <property type="match status" value="1"/>
</dbReference>
<evidence type="ECO:0000313" key="1">
    <source>
        <dbReference type="EMBL" id="KAF0314546.1"/>
    </source>
</evidence>
<name>A0A6A4X483_AMPAM</name>
<dbReference type="OrthoDB" id="6366153at2759"/>
<evidence type="ECO:0000313" key="2">
    <source>
        <dbReference type="Proteomes" id="UP000440578"/>
    </source>
</evidence>
<dbReference type="InterPro" id="IPR036397">
    <property type="entry name" value="RNaseH_sf"/>
</dbReference>
<dbReference type="EMBL" id="VIIS01000014">
    <property type="protein sequence ID" value="KAF0314546.1"/>
    <property type="molecule type" value="Genomic_DNA"/>
</dbReference>
<gene>
    <name evidence="1" type="ORF">FJT64_015038</name>
</gene>
<organism evidence="1 2">
    <name type="scientific">Amphibalanus amphitrite</name>
    <name type="common">Striped barnacle</name>
    <name type="synonym">Balanus amphitrite</name>
    <dbReference type="NCBI Taxonomy" id="1232801"/>
    <lineage>
        <taxon>Eukaryota</taxon>
        <taxon>Metazoa</taxon>
        <taxon>Ecdysozoa</taxon>
        <taxon>Arthropoda</taxon>
        <taxon>Crustacea</taxon>
        <taxon>Multicrustacea</taxon>
        <taxon>Cirripedia</taxon>
        <taxon>Thoracica</taxon>
        <taxon>Thoracicalcarea</taxon>
        <taxon>Balanomorpha</taxon>
        <taxon>Balanoidea</taxon>
        <taxon>Balanidae</taxon>
        <taxon>Amphibalaninae</taxon>
        <taxon>Amphibalanus</taxon>
    </lineage>
</organism>
<accession>A0A6A4X483</accession>
<protein>
    <submittedName>
        <fullName evidence="1">Uncharacterized protein</fullName>
    </submittedName>
</protein>
<reference evidence="1 2" key="1">
    <citation type="submission" date="2019-07" db="EMBL/GenBank/DDBJ databases">
        <title>Draft genome assembly of a fouling barnacle, Amphibalanus amphitrite (Darwin, 1854): The first reference genome for Thecostraca.</title>
        <authorList>
            <person name="Kim W."/>
        </authorList>
    </citation>
    <scope>NUCLEOTIDE SEQUENCE [LARGE SCALE GENOMIC DNA]</scope>
    <source>
        <strain evidence="1">SNU_AA5</strain>
        <tissue evidence="1">Soma without cirri and trophi</tissue>
    </source>
</reference>
<dbReference type="Proteomes" id="UP000440578">
    <property type="component" value="Unassembled WGS sequence"/>
</dbReference>
<dbReference type="PANTHER" id="PTHR47326">
    <property type="entry name" value="TRANSPOSABLE ELEMENT TC3 TRANSPOSASE-LIKE PROTEIN"/>
    <property type="match status" value="1"/>
</dbReference>
<dbReference type="AlphaFoldDB" id="A0A6A4X483"/>
<dbReference type="GO" id="GO:0003676">
    <property type="term" value="F:nucleic acid binding"/>
    <property type="evidence" value="ECO:0007669"/>
    <property type="project" value="InterPro"/>
</dbReference>
<proteinExistence type="predicted"/>